<dbReference type="AlphaFoldDB" id="A0A653DRE0"/>
<evidence type="ECO:0000313" key="2">
    <source>
        <dbReference type="EMBL" id="VEN62803.1"/>
    </source>
</evidence>
<keyword evidence="1" id="KW-1133">Transmembrane helix</keyword>
<accession>A0A653DRE0</accession>
<keyword evidence="1" id="KW-0812">Transmembrane</keyword>
<feature type="transmembrane region" description="Helical" evidence="1">
    <location>
        <begin position="38"/>
        <end position="60"/>
    </location>
</feature>
<protein>
    <submittedName>
        <fullName evidence="2">Uncharacterized protein</fullName>
    </submittedName>
</protein>
<dbReference type="Proteomes" id="UP000410492">
    <property type="component" value="Unassembled WGS sequence"/>
</dbReference>
<evidence type="ECO:0000256" key="1">
    <source>
        <dbReference type="SAM" id="Phobius"/>
    </source>
</evidence>
<feature type="non-terminal residue" evidence="2">
    <location>
        <position position="1"/>
    </location>
</feature>
<keyword evidence="3" id="KW-1185">Reference proteome</keyword>
<keyword evidence="1" id="KW-0472">Membrane</keyword>
<dbReference type="OrthoDB" id="7682224at2759"/>
<organism evidence="2 3">
    <name type="scientific">Callosobruchus maculatus</name>
    <name type="common">Southern cowpea weevil</name>
    <name type="synonym">Pulse bruchid</name>
    <dbReference type="NCBI Taxonomy" id="64391"/>
    <lineage>
        <taxon>Eukaryota</taxon>
        <taxon>Metazoa</taxon>
        <taxon>Ecdysozoa</taxon>
        <taxon>Arthropoda</taxon>
        <taxon>Hexapoda</taxon>
        <taxon>Insecta</taxon>
        <taxon>Pterygota</taxon>
        <taxon>Neoptera</taxon>
        <taxon>Endopterygota</taxon>
        <taxon>Coleoptera</taxon>
        <taxon>Polyphaga</taxon>
        <taxon>Cucujiformia</taxon>
        <taxon>Chrysomeloidea</taxon>
        <taxon>Chrysomelidae</taxon>
        <taxon>Bruchinae</taxon>
        <taxon>Bruchini</taxon>
        <taxon>Callosobruchus</taxon>
    </lineage>
</organism>
<name>A0A653DRE0_CALMS</name>
<reference evidence="2 3" key="1">
    <citation type="submission" date="2019-01" db="EMBL/GenBank/DDBJ databases">
        <authorList>
            <person name="Sayadi A."/>
        </authorList>
    </citation>
    <scope>NUCLEOTIDE SEQUENCE [LARGE SCALE GENOMIC DNA]</scope>
</reference>
<proteinExistence type="predicted"/>
<evidence type="ECO:0000313" key="3">
    <source>
        <dbReference type="Proteomes" id="UP000410492"/>
    </source>
</evidence>
<dbReference type="EMBL" id="CAACVG010014162">
    <property type="protein sequence ID" value="VEN62803.1"/>
    <property type="molecule type" value="Genomic_DNA"/>
</dbReference>
<gene>
    <name evidence="2" type="ORF">CALMAC_LOCUS19817</name>
</gene>
<sequence length="184" mass="21404">DVQSFRKIGIWCIKKQSDIRIVRRASTASRKQFRYTTITMKISVFFVFTCATAFSSIAAYSEEKVIKLIRNVPLEERKDFIKYALEGIPKAFSDILTFYRTHSSTPLQGLHSVERRRFIKEQLFAGYLKTESLEYRLADDEAIQLYTIFMRNCPKINTHSGLLRERICLPNGHCFNPEDSGVYP</sequence>